<dbReference type="Pfam" id="PF10181">
    <property type="entry name" value="PIG-H"/>
    <property type="match status" value="1"/>
</dbReference>
<dbReference type="GeneID" id="80926762"/>
<dbReference type="InterPro" id="IPR019328">
    <property type="entry name" value="PIGH-H_dom"/>
</dbReference>
<proteinExistence type="inferred from homology"/>
<dbReference type="Proteomes" id="UP001162087">
    <property type="component" value="Chromosome 14"/>
</dbReference>
<dbReference type="GO" id="GO:0000506">
    <property type="term" value="C:glycosylphosphatidylinositol-N-acetylglucosaminyltransferase (GPI-GnT) complex"/>
    <property type="evidence" value="ECO:0007669"/>
    <property type="project" value="InterPro"/>
</dbReference>
<evidence type="ECO:0000313" key="5">
    <source>
        <dbReference type="Proteomes" id="UP001162087"/>
    </source>
</evidence>
<protein>
    <recommendedName>
        <fullName evidence="3">Phosphatidylinositol N-acetylglucosaminyltransferase subunit H conserved domain-containing protein</fullName>
    </recommendedName>
</protein>
<reference evidence="4" key="1">
    <citation type="submission" date="2022-10" db="EMBL/GenBank/DDBJ databases">
        <authorList>
            <person name="Byrne P K."/>
        </authorList>
    </citation>
    <scope>NUCLEOTIDE SEQUENCE</scope>
    <source>
        <strain evidence="4">IFO1802</strain>
    </source>
</reference>
<keyword evidence="5" id="KW-1185">Reference proteome</keyword>
<name>A0AA35J628_SACK1</name>
<comment type="similarity">
    <text evidence="2">Belongs to the PIGH family.</text>
</comment>
<accession>A0AA35J628</accession>
<evidence type="ECO:0000313" key="4">
    <source>
        <dbReference type="EMBL" id="CAI4050206.1"/>
    </source>
</evidence>
<dbReference type="PANTHER" id="PTHR15231">
    <property type="entry name" value="PHOSPHATIDYLINOSITOL N-ACETYLGLUCOSAMINYLTRANSFERASE SUBUNIT H"/>
    <property type="match status" value="1"/>
</dbReference>
<organism evidence="4 5">
    <name type="scientific">Saccharomyces kudriavzevii (strain ATCC MYA-4449 / AS 2.2408 / CBS 8840 / NBRC 1802 / NCYC 2889)</name>
    <name type="common">Yeast</name>
    <dbReference type="NCBI Taxonomy" id="226230"/>
    <lineage>
        <taxon>Eukaryota</taxon>
        <taxon>Fungi</taxon>
        <taxon>Dikarya</taxon>
        <taxon>Ascomycota</taxon>
        <taxon>Saccharomycotina</taxon>
        <taxon>Saccharomycetes</taxon>
        <taxon>Saccharomycetales</taxon>
        <taxon>Saccharomycetaceae</taxon>
        <taxon>Saccharomyces</taxon>
    </lineage>
</organism>
<evidence type="ECO:0000256" key="2">
    <source>
        <dbReference type="ARBA" id="ARBA00009610"/>
    </source>
</evidence>
<dbReference type="InterPro" id="IPR044215">
    <property type="entry name" value="PIG-H"/>
</dbReference>
<dbReference type="RefSeq" id="XP_056084757.1">
    <property type="nucleotide sequence ID" value="XM_056230883.1"/>
</dbReference>
<dbReference type="EMBL" id="OX365909">
    <property type="protein sequence ID" value="CAI4050206.1"/>
    <property type="molecule type" value="Genomic_DNA"/>
</dbReference>
<dbReference type="GO" id="GO:0006506">
    <property type="term" value="P:GPI anchor biosynthetic process"/>
    <property type="evidence" value="ECO:0007669"/>
    <property type="project" value="InterPro"/>
</dbReference>
<sequence>MIREEYEFGKVSVLNRRNYTLIIDEDRNGSFVRFTVLPESNLKLKKFKQNERVEAKMGAQYHRIVLVLLLNILFDGICVRSRLLEHINGFFRWRIGSSCQGVIMMALFALGTIALVREPSVESVTIFKGTGLQFSRVKGIVVFPQQWNRKFFEQVEFISNERVIDVVINEGFCRGFRVIFYLSAIVRKASRLKLLFPSNLPNIDDQRLIYNISRKYLNEQEKPLCRLKD</sequence>
<feature type="domain" description="Phosphatidylinositol N-acetylglucosaminyltransferase subunit H conserved" evidence="3">
    <location>
        <begin position="123"/>
        <end position="197"/>
    </location>
</feature>
<dbReference type="PANTHER" id="PTHR15231:SF1">
    <property type="entry name" value="PHOSPHATIDYLINOSITOL N-ACETYLGLUCOSAMINYLTRANSFERASE SUBUNIT H"/>
    <property type="match status" value="1"/>
</dbReference>
<comment type="pathway">
    <text evidence="1">Glycolipid biosynthesis; glycosylphosphatidylinositol-anchor biosynthesis.</text>
</comment>
<gene>
    <name evidence="4" type="primary">SKDI14G2840</name>
    <name evidence="4" type="ORF">SKDI_14G2840</name>
</gene>
<evidence type="ECO:0000256" key="1">
    <source>
        <dbReference type="ARBA" id="ARBA00004687"/>
    </source>
</evidence>
<evidence type="ECO:0000259" key="3">
    <source>
        <dbReference type="Pfam" id="PF10181"/>
    </source>
</evidence>
<dbReference type="AlphaFoldDB" id="A0AA35J628"/>